<evidence type="ECO:0000313" key="3">
    <source>
        <dbReference type="Proteomes" id="UP000076858"/>
    </source>
</evidence>
<gene>
    <name evidence="2" type="ORF">APZ42_019595</name>
</gene>
<name>A0A164Y9H2_9CRUS</name>
<dbReference type="Proteomes" id="UP000076858">
    <property type="component" value="Unassembled WGS sequence"/>
</dbReference>
<protein>
    <submittedName>
        <fullName evidence="2">Uncharacterized protein</fullName>
    </submittedName>
</protein>
<dbReference type="AlphaFoldDB" id="A0A164Y9H2"/>
<evidence type="ECO:0000313" key="2">
    <source>
        <dbReference type="EMBL" id="KZS15021.1"/>
    </source>
</evidence>
<keyword evidence="3" id="KW-1185">Reference proteome</keyword>
<dbReference type="EMBL" id="LRGB01000930">
    <property type="protein sequence ID" value="KZS15021.1"/>
    <property type="molecule type" value="Genomic_DNA"/>
</dbReference>
<feature type="region of interest" description="Disordered" evidence="1">
    <location>
        <begin position="1"/>
        <end position="27"/>
    </location>
</feature>
<organism evidence="2 3">
    <name type="scientific">Daphnia magna</name>
    <dbReference type="NCBI Taxonomy" id="35525"/>
    <lineage>
        <taxon>Eukaryota</taxon>
        <taxon>Metazoa</taxon>
        <taxon>Ecdysozoa</taxon>
        <taxon>Arthropoda</taxon>
        <taxon>Crustacea</taxon>
        <taxon>Branchiopoda</taxon>
        <taxon>Diplostraca</taxon>
        <taxon>Cladocera</taxon>
        <taxon>Anomopoda</taxon>
        <taxon>Daphniidae</taxon>
        <taxon>Daphnia</taxon>
    </lineage>
</organism>
<sequence>MGLVPLRSRSKSQTLHAVKKRETRSYRRAHFHQPNSTRSLLLMLFFLIYPPHSFINSNMPSL</sequence>
<feature type="compositionally biased region" description="Basic residues" evidence="1">
    <location>
        <begin position="17"/>
        <end position="27"/>
    </location>
</feature>
<accession>A0A164Y9H2</accession>
<comment type="caution">
    <text evidence="2">The sequence shown here is derived from an EMBL/GenBank/DDBJ whole genome shotgun (WGS) entry which is preliminary data.</text>
</comment>
<evidence type="ECO:0000256" key="1">
    <source>
        <dbReference type="SAM" id="MobiDB-lite"/>
    </source>
</evidence>
<reference evidence="2 3" key="1">
    <citation type="submission" date="2016-03" db="EMBL/GenBank/DDBJ databases">
        <title>EvidentialGene: Evidence-directed Construction of Genes on Genomes.</title>
        <authorList>
            <person name="Gilbert D.G."/>
            <person name="Choi J.-H."/>
            <person name="Mockaitis K."/>
            <person name="Colbourne J."/>
            <person name="Pfrender M."/>
        </authorList>
    </citation>
    <scope>NUCLEOTIDE SEQUENCE [LARGE SCALE GENOMIC DNA]</scope>
    <source>
        <strain evidence="2 3">Xinb3</strain>
        <tissue evidence="2">Complete organism</tissue>
    </source>
</reference>
<proteinExistence type="predicted"/>